<dbReference type="EMBL" id="CAMGYJ010000011">
    <property type="protein sequence ID" value="CAI0558983.1"/>
    <property type="molecule type" value="Genomic_DNA"/>
</dbReference>
<protein>
    <submittedName>
        <fullName evidence="2">Uncharacterized protein</fullName>
    </submittedName>
</protein>
<comment type="caution">
    <text evidence="2">The sequence shown here is derived from an EMBL/GenBank/DDBJ whole genome shotgun (WGS) entry which is preliminary data.</text>
</comment>
<name>A0AAV0RN53_9ROSI</name>
<keyword evidence="3" id="KW-1185">Reference proteome</keyword>
<accession>A0AAV0RN53</accession>
<dbReference type="AlphaFoldDB" id="A0AAV0RN53"/>
<reference evidence="2" key="1">
    <citation type="submission" date="2022-08" db="EMBL/GenBank/DDBJ databases">
        <authorList>
            <person name="Gutierrez-Valencia J."/>
        </authorList>
    </citation>
    <scope>NUCLEOTIDE SEQUENCE</scope>
</reference>
<proteinExistence type="predicted"/>
<evidence type="ECO:0000313" key="2">
    <source>
        <dbReference type="EMBL" id="CAI0558983.1"/>
    </source>
</evidence>
<sequence>MEDSERPKHVTGADEIQAGEIPDGGVSDVRGNEGGEWNACLRST</sequence>
<evidence type="ECO:0000256" key="1">
    <source>
        <dbReference type="SAM" id="MobiDB-lite"/>
    </source>
</evidence>
<dbReference type="Proteomes" id="UP001154282">
    <property type="component" value="Unassembled WGS sequence"/>
</dbReference>
<feature type="region of interest" description="Disordered" evidence="1">
    <location>
        <begin position="1"/>
        <end position="44"/>
    </location>
</feature>
<evidence type="ECO:0000313" key="3">
    <source>
        <dbReference type="Proteomes" id="UP001154282"/>
    </source>
</evidence>
<feature type="compositionally biased region" description="Basic and acidic residues" evidence="1">
    <location>
        <begin position="1"/>
        <end position="12"/>
    </location>
</feature>
<gene>
    <name evidence="2" type="ORF">LITE_LOCUS49002</name>
</gene>
<organism evidence="2 3">
    <name type="scientific">Linum tenue</name>
    <dbReference type="NCBI Taxonomy" id="586396"/>
    <lineage>
        <taxon>Eukaryota</taxon>
        <taxon>Viridiplantae</taxon>
        <taxon>Streptophyta</taxon>
        <taxon>Embryophyta</taxon>
        <taxon>Tracheophyta</taxon>
        <taxon>Spermatophyta</taxon>
        <taxon>Magnoliopsida</taxon>
        <taxon>eudicotyledons</taxon>
        <taxon>Gunneridae</taxon>
        <taxon>Pentapetalae</taxon>
        <taxon>rosids</taxon>
        <taxon>fabids</taxon>
        <taxon>Malpighiales</taxon>
        <taxon>Linaceae</taxon>
        <taxon>Linum</taxon>
    </lineage>
</organism>